<dbReference type="PROSITE" id="PS00107">
    <property type="entry name" value="PROTEIN_KINASE_ATP"/>
    <property type="match status" value="1"/>
</dbReference>
<evidence type="ECO:0000313" key="6">
    <source>
        <dbReference type="Proteomes" id="UP000028582"/>
    </source>
</evidence>
<dbReference type="Gene3D" id="1.10.510.10">
    <property type="entry name" value="Transferase(Phosphotransferase) domain 1"/>
    <property type="match status" value="1"/>
</dbReference>
<keyword evidence="5" id="KW-0808">Transferase</keyword>
<dbReference type="OrthoDB" id="8693905at2759"/>
<dbReference type="InterPro" id="IPR011009">
    <property type="entry name" value="Kinase-like_dom_sf"/>
</dbReference>
<evidence type="ECO:0000259" key="3">
    <source>
        <dbReference type="PROSITE" id="PS50011"/>
    </source>
</evidence>
<dbReference type="FunFam" id="3.30.200.20:FF:000595">
    <property type="entry name" value="STE/STE20/FRAY protein kinase, variant"/>
    <property type="match status" value="1"/>
</dbReference>
<name>A0A080ZDP3_PHYNI</name>
<dbReference type="InterPro" id="IPR047173">
    <property type="entry name" value="STRAD_A/B-like"/>
</dbReference>
<dbReference type="PROSITE" id="PS50011">
    <property type="entry name" value="PROTEIN_KINASE_DOM"/>
    <property type="match status" value="1"/>
</dbReference>
<dbReference type="GO" id="GO:0005524">
    <property type="term" value="F:ATP binding"/>
    <property type="evidence" value="ECO:0007669"/>
    <property type="project" value="UniProtKB-UniRule"/>
</dbReference>
<keyword evidence="2" id="KW-0067">ATP-binding</keyword>
<evidence type="ECO:0000256" key="2">
    <source>
        <dbReference type="PROSITE-ProRule" id="PRU10141"/>
    </source>
</evidence>
<accession>A0A080ZDP3</accession>
<dbReference type="EMBL" id="ANJA01003254">
    <property type="protein sequence ID" value="ETO64754.1"/>
    <property type="molecule type" value="Genomic_DNA"/>
</dbReference>
<dbReference type="SMART" id="SM00220">
    <property type="entry name" value="S_TKc"/>
    <property type="match status" value="1"/>
</dbReference>
<evidence type="ECO:0000313" key="4">
    <source>
        <dbReference type="EMBL" id="ETO64753.1"/>
    </source>
</evidence>
<proteinExistence type="inferred from homology"/>
<organism evidence="5 6">
    <name type="scientific">Phytophthora nicotianae P1976</name>
    <dbReference type="NCBI Taxonomy" id="1317066"/>
    <lineage>
        <taxon>Eukaryota</taxon>
        <taxon>Sar</taxon>
        <taxon>Stramenopiles</taxon>
        <taxon>Oomycota</taxon>
        <taxon>Peronosporomycetes</taxon>
        <taxon>Peronosporales</taxon>
        <taxon>Peronosporaceae</taxon>
        <taxon>Phytophthora</taxon>
    </lineage>
</organism>
<dbReference type="Pfam" id="PF00069">
    <property type="entry name" value="Pkinase"/>
    <property type="match status" value="1"/>
</dbReference>
<keyword evidence="5" id="KW-0418">Kinase</keyword>
<gene>
    <name evidence="5" type="ORF">F444_17811</name>
</gene>
<dbReference type="PANTHER" id="PTHR48014">
    <property type="entry name" value="SERINE/THREONINE-PROTEIN KINASE FRAY2"/>
    <property type="match status" value="1"/>
</dbReference>
<sequence length="377" mass="42073">MADEWPTVASEYQIIEQIGQGAFAKVWKAYCAPKKIHVAIKIMDLEKITTSFEDIRAEVQTMKMTNHPNVLKCYCSFVHKDQLWLVTQLMNKGSCLHVMNLLKKKGLGEGLKEEFVAVILHETLKGLQYFHENGQIHRDIKAGNILLDSEGHVVIADFGVSGWMMEGGDRRKNRQTFVGTPCWMAPEVMEQVRGYDYKADIWSLGITALELAKGYAPYARFQPMKVLLLTLQEDPPSLRTYDDDGSGHQFGRHFKDVVKLCLQKDPSKRPGTSALLKHSFFKKAGDTTYLARNLLNNIEDIGESCMTAGIADALPGAGPLYAKGTKGPPGSEAEGSKYVPGTTWVFDDEEDDASKMSIDDFASQFDMVTGGEEFRSK</sequence>
<dbReference type="GO" id="GO:0004672">
    <property type="term" value="F:protein kinase activity"/>
    <property type="evidence" value="ECO:0007669"/>
    <property type="project" value="InterPro"/>
</dbReference>
<dbReference type="PANTHER" id="PTHR48014:SF21">
    <property type="entry name" value="SERINE_THREONINE-PROTEIN KINASE FRAY2"/>
    <property type="match status" value="1"/>
</dbReference>
<evidence type="ECO:0000256" key="1">
    <source>
        <dbReference type="ARBA" id="ARBA00008874"/>
    </source>
</evidence>
<protein>
    <submittedName>
        <fullName evidence="4 5">STE/STE20/FRAY protein kinase</fullName>
    </submittedName>
</protein>
<dbReference type="FunFam" id="1.10.510.10:FF:000068">
    <property type="entry name" value="STE20/SPS1-related proline-alanine-rich protein kinase"/>
    <property type="match status" value="1"/>
</dbReference>
<feature type="binding site" evidence="2">
    <location>
        <position position="41"/>
    </location>
    <ligand>
        <name>ATP</name>
        <dbReference type="ChEBI" id="CHEBI:30616"/>
    </ligand>
</feature>
<dbReference type="InterPro" id="IPR017441">
    <property type="entry name" value="Protein_kinase_ATP_BS"/>
</dbReference>
<dbReference type="SUPFAM" id="SSF56112">
    <property type="entry name" value="Protein kinase-like (PK-like)"/>
    <property type="match status" value="1"/>
</dbReference>
<reference evidence="5 6" key="1">
    <citation type="submission" date="2013-11" db="EMBL/GenBank/DDBJ databases">
        <title>The Genome Sequence of Phytophthora parasitica P1976.</title>
        <authorList>
            <consortium name="The Broad Institute Genomics Platform"/>
            <person name="Russ C."/>
            <person name="Tyler B."/>
            <person name="Panabieres F."/>
            <person name="Shan W."/>
            <person name="Tripathy S."/>
            <person name="Grunwald N."/>
            <person name="Machado M."/>
            <person name="Johnson C.S."/>
            <person name="Walker B."/>
            <person name="Young S."/>
            <person name="Zeng Q."/>
            <person name="Gargeya S."/>
            <person name="Fitzgerald M."/>
            <person name="Haas B."/>
            <person name="Abouelleil A."/>
            <person name="Allen A.W."/>
            <person name="Alvarado L."/>
            <person name="Arachchi H.M."/>
            <person name="Berlin A.M."/>
            <person name="Chapman S.B."/>
            <person name="Gainer-Dewar J."/>
            <person name="Goldberg J."/>
            <person name="Griggs A."/>
            <person name="Gujja S."/>
            <person name="Hansen M."/>
            <person name="Howarth C."/>
            <person name="Imamovic A."/>
            <person name="Ireland A."/>
            <person name="Larimer J."/>
            <person name="McCowan C."/>
            <person name="Murphy C."/>
            <person name="Pearson M."/>
            <person name="Poon T.W."/>
            <person name="Priest M."/>
            <person name="Roberts A."/>
            <person name="Saif S."/>
            <person name="Shea T."/>
            <person name="Sisk P."/>
            <person name="Sykes S."/>
            <person name="Wortman J."/>
            <person name="Nusbaum C."/>
            <person name="Birren B."/>
        </authorList>
    </citation>
    <scope>NUCLEOTIDE SEQUENCE [LARGE SCALE GENOMIC DNA]</scope>
    <source>
        <strain evidence="5 6">P1976</strain>
    </source>
</reference>
<keyword evidence="2" id="KW-0547">Nucleotide-binding</keyword>
<dbReference type="GO" id="GO:0043539">
    <property type="term" value="F:protein serine/threonine kinase activator activity"/>
    <property type="evidence" value="ECO:0007669"/>
    <property type="project" value="InterPro"/>
</dbReference>
<dbReference type="Proteomes" id="UP000028582">
    <property type="component" value="Unassembled WGS sequence"/>
</dbReference>
<dbReference type="AlphaFoldDB" id="A0A080ZDP3"/>
<evidence type="ECO:0000313" key="5">
    <source>
        <dbReference type="EMBL" id="ETO64754.1"/>
    </source>
</evidence>
<feature type="domain" description="Protein kinase" evidence="3">
    <location>
        <begin position="12"/>
        <end position="281"/>
    </location>
</feature>
<dbReference type="InterPro" id="IPR000719">
    <property type="entry name" value="Prot_kinase_dom"/>
</dbReference>
<comment type="caution">
    <text evidence="5">The sequence shown here is derived from an EMBL/GenBank/DDBJ whole genome shotgun (WGS) entry which is preliminary data.</text>
</comment>
<dbReference type="EMBL" id="ANJA01003254">
    <property type="protein sequence ID" value="ETO64753.1"/>
    <property type="molecule type" value="Genomic_DNA"/>
</dbReference>
<comment type="similarity">
    <text evidence="1">Belongs to the protein kinase superfamily. STE Ser/Thr protein kinase family. STE20 subfamily.</text>
</comment>
<dbReference type="Gene3D" id="3.30.200.20">
    <property type="entry name" value="Phosphorylase Kinase, domain 1"/>
    <property type="match status" value="1"/>
</dbReference>